<keyword evidence="3" id="KW-1185">Reference proteome</keyword>
<dbReference type="EMBL" id="JBEDUW010000001">
    <property type="protein sequence ID" value="KAK9949852.1"/>
    <property type="molecule type" value="Genomic_DNA"/>
</dbReference>
<sequence>MVDIVADAVLFSFVLFFVMSGLMVNLIQAICFVLIRPPSKNIHRRINRVVAELLWLEAEWLFDWWSGVEVQVYTDKMTMAGLMIKENVIVISNNITNIYFISILARRSGSSSLVVSGKLDLEIPSSHGLGHVGL</sequence>
<protein>
    <submittedName>
        <fullName evidence="2">Uncharacterized protein</fullName>
    </submittedName>
</protein>
<comment type="caution">
    <text evidence="2">The sequence shown here is derived from an EMBL/GenBank/DDBJ whole genome shotgun (WGS) entry which is preliminary data.</text>
</comment>
<organism evidence="2 3">
    <name type="scientific">Rubus argutus</name>
    <name type="common">Southern blackberry</name>
    <dbReference type="NCBI Taxonomy" id="59490"/>
    <lineage>
        <taxon>Eukaryota</taxon>
        <taxon>Viridiplantae</taxon>
        <taxon>Streptophyta</taxon>
        <taxon>Embryophyta</taxon>
        <taxon>Tracheophyta</taxon>
        <taxon>Spermatophyta</taxon>
        <taxon>Magnoliopsida</taxon>
        <taxon>eudicotyledons</taxon>
        <taxon>Gunneridae</taxon>
        <taxon>Pentapetalae</taxon>
        <taxon>rosids</taxon>
        <taxon>fabids</taxon>
        <taxon>Rosales</taxon>
        <taxon>Rosaceae</taxon>
        <taxon>Rosoideae</taxon>
        <taxon>Rosoideae incertae sedis</taxon>
        <taxon>Rubus</taxon>
    </lineage>
</organism>
<dbReference type="Proteomes" id="UP001457282">
    <property type="component" value="Unassembled WGS sequence"/>
</dbReference>
<gene>
    <name evidence="2" type="ORF">M0R45_005363</name>
</gene>
<keyword evidence="1" id="KW-0472">Membrane</keyword>
<keyword evidence="1" id="KW-1133">Transmembrane helix</keyword>
<reference evidence="2 3" key="1">
    <citation type="journal article" date="2023" name="G3 (Bethesda)">
        <title>A chromosome-length genome assembly and annotation of blackberry (Rubus argutus, cv. 'Hillquist').</title>
        <authorList>
            <person name="Bruna T."/>
            <person name="Aryal R."/>
            <person name="Dudchenko O."/>
            <person name="Sargent D.J."/>
            <person name="Mead D."/>
            <person name="Buti M."/>
            <person name="Cavallini A."/>
            <person name="Hytonen T."/>
            <person name="Andres J."/>
            <person name="Pham M."/>
            <person name="Weisz D."/>
            <person name="Mascagni F."/>
            <person name="Usai G."/>
            <person name="Natali L."/>
            <person name="Bassil N."/>
            <person name="Fernandez G.E."/>
            <person name="Lomsadze A."/>
            <person name="Armour M."/>
            <person name="Olukolu B."/>
            <person name="Poorten T."/>
            <person name="Britton C."/>
            <person name="Davik J."/>
            <person name="Ashrafi H."/>
            <person name="Aiden E.L."/>
            <person name="Borodovsky M."/>
            <person name="Worthington M."/>
        </authorList>
    </citation>
    <scope>NUCLEOTIDE SEQUENCE [LARGE SCALE GENOMIC DNA]</scope>
    <source>
        <strain evidence="2">PI 553951</strain>
    </source>
</reference>
<accession>A0AAW1YMY0</accession>
<keyword evidence="1" id="KW-0812">Transmembrane</keyword>
<name>A0AAW1YMY0_RUBAR</name>
<evidence type="ECO:0000313" key="2">
    <source>
        <dbReference type="EMBL" id="KAK9949852.1"/>
    </source>
</evidence>
<proteinExistence type="predicted"/>
<evidence type="ECO:0000256" key="1">
    <source>
        <dbReference type="SAM" id="Phobius"/>
    </source>
</evidence>
<evidence type="ECO:0000313" key="3">
    <source>
        <dbReference type="Proteomes" id="UP001457282"/>
    </source>
</evidence>
<dbReference type="AlphaFoldDB" id="A0AAW1YMY0"/>
<feature type="transmembrane region" description="Helical" evidence="1">
    <location>
        <begin position="12"/>
        <end position="35"/>
    </location>
</feature>